<reference evidence="1" key="2">
    <citation type="journal article" date="2015" name="Fish Shellfish Immunol.">
        <title>Early steps in the European eel (Anguilla anguilla)-Vibrio vulnificus interaction in the gills: Role of the RtxA13 toxin.</title>
        <authorList>
            <person name="Callol A."/>
            <person name="Pajuelo D."/>
            <person name="Ebbesson L."/>
            <person name="Teles M."/>
            <person name="MacKenzie S."/>
            <person name="Amaro C."/>
        </authorList>
    </citation>
    <scope>NUCLEOTIDE SEQUENCE</scope>
</reference>
<accession>A0A0E9PJM1</accession>
<dbReference type="AlphaFoldDB" id="A0A0E9PJM1"/>
<sequence length="53" mass="6341">MEKQVNSKRTLKGYESQPYLFFCSFFYQSQLFSLKCDKYMPVLKKAIQSTFVN</sequence>
<name>A0A0E9PJM1_ANGAN</name>
<reference evidence="1" key="1">
    <citation type="submission" date="2014-11" db="EMBL/GenBank/DDBJ databases">
        <authorList>
            <person name="Amaro Gonzalez C."/>
        </authorList>
    </citation>
    <scope>NUCLEOTIDE SEQUENCE</scope>
</reference>
<organism evidence="1">
    <name type="scientific">Anguilla anguilla</name>
    <name type="common">European freshwater eel</name>
    <name type="synonym">Muraena anguilla</name>
    <dbReference type="NCBI Taxonomy" id="7936"/>
    <lineage>
        <taxon>Eukaryota</taxon>
        <taxon>Metazoa</taxon>
        <taxon>Chordata</taxon>
        <taxon>Craniata</taxon>
        <taxon>Vertebrata</taxon>
        <taxon>Euteleostomi</taxon>
        <taxon>Actinopterygii</taxon>
        <taxon>Neopterygii</taxon>
        <taxon>Teleostei</taxon>
        <taxon>Anguilliformes</taxon>
        <taxon>Anguillidae</taxon>
        <taxon>Anguilla</taxon>
    </lineage>
</organism>
<proteinExistence type="predicted"/>
<evidence type="ECO:0000313" key="1">
    <source>
        <dbReference type="EMBL" id="JAH04048.1"/>
    </source>
</evidence>
<dbReference type="EMBL" id="GBXM01072791">
    <property type="protein sequence ID" value="JAH35786.1"/>
    <property type="molecule type" value="Transcribed_RNA"/>
</dbReference>
<protein>
    <submittedName>
        <fullName evidence="1">Uncharacterized protein</fullName>
    </submittedName>
</protein>
<dbReference type="EMBL" id="GBXM01104529">
    <property type="protein sequence ID" value="JAH04048.1"/>
    <property type="molecule type" value="Transcribed_RNA"/>
</dbReference>